<name>A0A378F3Z9_KLEPN</name>
<dbReference type="Proteomes" id="UP000255167">
    <property type="component" value="Unassembled WGS sequence"/>
</dbReference>
<protein>
    <submittedName>
        <fullName evidence="1">Uncharacterized protein</fullName>
    </submittedName>
</protein>
<proteinExistence type="predicted"/>
<evidence type="ECO:0000313" key="2">
    <source>
        <dbReference type="Proteomes" id="UP000255167"/>
    </source>
</evidence>
<dbReference type="EMBL" id="UGNC01000003">
    <property type="protein sequence ID" value="STW38644.1"/>
    <property type="molecule type" value="Genomic_DNA"/>
</dbReference>
<gene>
    <name evidence="1" type="ORF">NCTC9617_00158</name>
</gene>
<organism evidence="1 2">
    <name type="scientific">Klebsiella pneumoniae</name>
    <dbReference type="NCBI Taxonomy" id="573"/>
    <lineage>
        <taxon>Bacteria</taxon>
        <taxon>Pseudomonadati</taxon>
        <taxon>Pseudomonadota</taxon>
        <taxon>Gammaproteobacteria</taxon>
        <taxon>Enterobacterales</taxon>
        <taxon>Enterobacteriaceae</taxon>
        <taxon>Klebsiella/Raoultella group</taxon>
        <taxon>Klebsiella</taxon>
        <taxon>Klebsiella pneumoniae complex</taxon>
    </lineage>
</organism>
<accession>A0A378F3Z9</accession>
<evidence type="ECO:0000313" key="1">
    <source>
        <dbReference type="EMBL" id="STW38644.1"/>
    </source>
</evidence>
<dbReference type="AlphaFoldDB" id="A0A378F3Z9"/>
<sequence>MTGHKNTPSRADNAETGIAHLSLPLTAILCQLALHDDLAKSALLDNLHQLEISPVAHRRMNPAEMAEALKVLLAQGWLQERNNRYHLAGHDNVVYRYMATYPTVWGASPHHPGHSRLFSGLRTRRARMWHALLAGDEAALPQYLDEWMTNPGYAPQAHPAFQLLADEAGRQTFALLNEGIQIALLASFLVDACYRPH</sequence>
<reference evidence="1 2" key="1">
    <citation type="submission" date="2018-06" db="EMBL/GenBank/DDBJ databases">
        <authorList>
            <consortium name="Pathogen Informatics"/>
            <person name="Doyle S."/>
        </authorList>
    </citation>
    <scope>NUCLEOTIDE SEQUENCE [LARGE SCALE GENOMIC DNA]</scope>
    <source>
        <strain evidence="1 2">NCTC9617</strain>
    </source>
</reference>